<keyword evidence="2" id="KW-0067">ATP-binding</keyword>
<keyword evidence="1" id="KW-0547">Nucleotide-binding</keyword>
<feature type="non-terminal residue" evidence="5">
    <location>
        <position position="1"/>
    </location>
</feature>
<dbReference type="Gene3D" id="3.40.50.300">
    <property type="entry name" value="P-loop containing nucleotide triphosphate hydrolases"/>
    <property type="match status" value="1"/>
</dbReference>
<keyword evidence="3" id="KW-0238">DNA-binding</keyword>
<dbReference type="EMBL" id="WKKZ01000496">
    <property type="protein sequence ID" value="MSE05941.1"/>
    <property type="molecule type" value="Genomic_DNA"/>
</dbReference>
<proteinExistence type="predicted"/>
<comment type="caution">
    <text evidence="5">The sequence shown here is derived from an EMBL/GenBank/DDBJ whole genome shotgun (WGS) entry which is preliminary data.</text>
</comment>
<dbReference type="Pfam" id="PF00488">
    <property type="entry name" value="MutS_V"/>
    <property type="match status" value="1"/>
</dbReference>
<dbReference type="PROSITE" id="PS00486">
    <property type="entry name" value="DNA_MISMATCH_REPAIR_2"/>
    <property type="match status" value="1"/>
</dbReference>
<dbReference type="InterPro" id="IPR027417">
    <property type="entry name" value="P-loop_NTPase"/>
</dbReference>
<organism evidence="5 6">
    <name type="scientific">Ligilactobacillus salivarius</name>
    <dbReference type="NCBI Taxonomy" id="1624"/>
    <lineage>
        <taxon>Bacteria</taxon>
        <taxon>Bacillati</taxon>
        <taxon>Bacillota</taxon>
        <taxon>Bacilli</taxon>
        <taxon>Lactobacillales</taxon>
        <taxon>Lactobacillaceae</taxon>
        <taxon>Ligilactobacillus</taxon>
    </lineage>
</organism>
<name>A0A6A8LRJ8_9LACO</name>
<accession>A0A6A8LRJ8</accession>
<evidence type="ECO:0000256" key="3">
    <source>
        <dbReference type="ARBA" id="ARBA00023125"/>
    </source>
</evidence>
<dbReference type="GO" id="GO:0005829">
    <property type="term" value="C:cytosol"/>
    <property type="evidence" value="ECO:0007669"/>
    <property type="project" value="TreeGrafter"/>
</dbReference>
<dbReference type="Proteomes" id="UP000437575">
    <property type="component" value="Unassembled WGS sequence"/>
</dbReference>
<evidence type="ECO:0000256" key="1">
    <source>
        <dbReference type="ARBA" id="ARBA00022741"/>
    </source>
</evidence>
<gene>
    <name evidence="5" type="ORF">GKC34_09045</name>
</gene>
<sequence length="248" mass="27848">AQIGCFVPAKSAKMPIFDQIFTRIGAADDLISGESTFMVEMKETNVALMNATRNSLLLFDEIGRGTATYDGMALAQAIIEYVHNNIHAKTLFSTHYHELTILDESLDKLQNVHVGAIEKNGELIFLHKMQEGPADKSYGIHVAKLAGMPDKLLKRADSILNKLESENDFTVESTESYTEEKYIEEKNENEASEIQEEQLSLFQPEAVSLDSNQSKILKEIKNANLMGMTPMDVMNIVFKWQKELNKKG</sequence>
<evidence type="ECO:0000256" key="2">
    <source>
        <dbReference type="ARBA" id="ARBA00022840"/>
    </source>
</evidence>
<evidence type="ECO:0000313" key="6">
    <source>
        <dbReference type="Proteomes" id="UP000437575"/>
    </source>
</evidence>
<reference evidence="5 6" key="1">
    <citation type="submission" date="2019-11" db="EMBL/GenBank/DDBJ databases">
        <title>Draft Genome Sequence of Plant Growth-Promoting Rhizosphere-Associated Bacteria.</title>
        <authorList>
            <person name="Vasilyev I.Y."/>
            <person name="Radchenko V."/>
            <person name="Ilnitskaya E.V."/>
        </authorList>
    </citation>
    <scope>NUCLEOTIDE SEQUENCE [LARGE SCALE GENOMIC DNA]</scope>
    <source>
        <strain evidence="5 6">VRA_1sq_f</strain>
    </source>
</reference>
<dbReference type="AlphaFoldDB" id="A0A6A8LRJ8"/>
<dbReference type="InterPro" id="IPR000432">
    <property type="entry name" value="DNA_mismatch_repair_MutS_C"/>
</dbReference>
<dbReference type="SUPFAM" id="SSF52540">
    <property type="entry name" value="P-loop containing nucleoside triphosphate hydrolases"/>
    <property type="match status" value="1"/>
</dbReference>
<dbReference type="GO" id="GO:0005524">
    <property type="term" value="F:ATP binding"/>
    <property type="evidence" value="ECO:0007669"/>
    <property type="project" value="UniProtKB-KW"/>
</dbReference>
<dbReference type="PANTHER" id="PTHR11361:SF34">
    <property type="entry name" value="DNA MISMATCH REPAIR PROTEIN MSH1, MITOCHONDRIAL"/>
    <property type="match status" value="1"/>
</dbReference>
<protein>
    <submittedName>
        <fullName evidence="5">DNA mismatch repair protein MutS</fullName>
    </submittedName>
</protein>
<evidence type="ECO:0000313" key="5">
    <source>
        <dbReference type="EMBL" id="MSE05941.1"/>
    </source>
</evidence>
<dbReference type="SMART" id="SM00534">
    <property type="entry name" value="MUTSac"/>
    <property type="match status" value="1"/>
</dbReference>
<evidence type="ECO:0000259" key="4">
    <source>
        <dbReference type="PROSITE" id="PS00486"/>
    </source>
</evidence>
<dbReference type="GO" id="GO:0006298">
    <property type="term" value="P:mismatch repair"/>
    <property type="evidence" value="ECO:0007669"/>
    <property type="project" value="InterPro"/>
</dbReference>
<feature type="domain" description="DNA mismatch repair proteins mutS family" evidence="4">
    <location>
        <begin position="55"/>
        <end position="71"/>
    </location>
</feature>
<dbReference type="PANTHER" id="PTHR11361">
    <property type="entry name" value="DNA MISMATCH REPAIR PROTEIN MUTS FAMILY MEMBER"/>
    <property type="match status" value="1"/>
</dbReference>
<dbReference type="GO" id="GO:0140664">
    <property type="term" value="F:ATP-dependent DNA damage sensor activity"/>
    <property type="evidence" value="ECO:0007669"/>
    <property type="project" value="InterPro"/>
</dbReference>
<dbReference type="InterPro" id="IPR045076">
    <property type="entry name" value="MutS"/>
</dbReference>
<dbReference type="GO" id="GO:0030983">
    <property type="term" value="F:mismatched DNA binding"/>
    <property type="evidence" value="ECO:0007669"/>
    <property type="project" value="InterPro"/>
</dbReference>